<dbReference type="Gene3D" id="2.180.10.10">
    <property type="entry name" value="RHS repeat-associated core"/>
    <property type="match status" value="1"/>
</dbReference>
<protein>
    <submittedName>
        <fullName evidence="2">Uncharacterized protein</fullName>
    </submittedName>
</protein>
<dbReference type="EMBL" id="JEME01000872">
    <property type="protein sequence ID" value="KYG08784.1"/>
    <property type="molecule type" value="Genomic_DNA"/>
</dbReference>
<evidence type="ECO:0000256" key="1">
    <source>
        <dbReference type="SAM" id="MobiDB-lite"/>
    </source>
</evidence>
<reference evidence="2 3" key="1">
    <citation type="submission" date="2014-02" db="EMBL/GenBank/DDBJ databases">
        <title>The small core and large imbalanced accessory genome model reveals a collaborative survival strategy of Sorangium cellulosum strains in nature.</title>
        <authorList>
            <person name="Han K."/>
            <person name="Peng R."/>
            <person name="Blom J."/>
            <person name="Li Y.-Z."/>
        </authorList>
    </citation>
    <scope>NUCLEOTIDE SEQUENCE [LARGE SCALE GENOMIC DNA]</scope>
    <source>
        <strain evidence="2 3">So0007-03</strain>
    </source>
</reference>
<comment type="caution">
    <text evidence="2">The sequence shown here is derived from an EMBL/GenBank/DDBJ whole genome shotgun (WGS) entry which is preliminary data.</text>
</comment>
<sequence length="234" mass="26010">MRYTPFDLPERITQGASTITFGYDGDQQRVRKTTPEKETLYFGDLYERVTEAASGTVEHRYHVHSPERAVAIVTRGGSDDGTRYVHVDLLGSVDALTNEDGGVIERRSYDPFGQRRNSVWGERPPASFASKTTQGSEDGARSPPPPGAELRWGYAIGRHGADTALAIDRSDYRAADSAGVKAILLGATTCTVREEAWGRSRRGRRLRWTPQEERRCGHTEALVVGTIFRPRTRS</sequence>
<feature type="region of interest" description="Disordered" evidence="1">
    <location>
        <begin position="114"/>
        <end position="149"/>
    </location>
</feature>
<name>A0A150TVV4_SORCE</name>
<evidence type="ECO:0000313" key="3">
    <source>
        <dbReference type="Proteomes" id="UP000075502"/>
    </source>
</evidence>
<gene>
    <name evidence="2" type="ORF">BE21_21575</name>
</gene>
<proteinExistence type="predicted"/>
<dbReference type="AlphaFoldDB" id="A0A150TVV4"/>
<dbReference type="Proteomes" id="UP000075502">
    <property type="component" value="Unassembled WGS sequence"/>
</dbReference>
<evidence type="ECO:0000313" key="2">
    <source>
        <dbReference type="EMBL" id="KYG08784.1"/>
    </source>
</evidence>
<accession>A0A150TVV4</accession>
<organism evidence="2 3">
    <name type="scientific">Sorangium cellulosum</name>
    <name type="common">Polyangium cellulosum</name>
    <dbReference type="NCBI Taxonomy" id="56"/>
    <lineage>
        <taxon>Bacteria</taxon>
        <taxon>Pseudomonadati</taxon>
        <taxon>Myxococcota</taxon>
        <taxon>Polyangia</taxon>
        <taxon>Polyangiales</taxon>
        <taxon>Polyangiaceae</taxon>
        <taxon>Sorangium</taxon>
    </lineage>
</organism>